<dbReference type="Gene3D" id="3.40.50.300">
    <property type="entry name" value="P-loop containing nucleotide triphosphate hydrolases"/>
    <property type="match status" value="1"/>
</dbReference>
<dbReference type="InterPro" id="IPR027417">
    <property type="entry name" value="P-loop_NTPase"/>
</dbReference>
<dbReference type="InterPro" id="IPR003442">
    <property type="entry name" value="T6A_TsaE"/>
</dbReference>
<keyword evidence="9" id="KW-0460">Magnesium</keyword>
<keyword evidence="6" id="KW-0479">Metal-binding</keyword>
<dbReference type="GO" id="GO:0002949">
    <property type="term" value="P:tRNA threonylcarbamoyladenosine modification"/>
    <property type="evidence" value="ECO:0007669"/>
    <property type="project" value="InterPro"/>
</dbReference>
<evidence type="ECO:0000256" key="5">
    <source>
        <dbReference type="ARBA" id="ARBA00022694"/>
    </source>
</evidence>
<evidence type="ECO:0000313" key="11">
    <source>
        <dbReference type="EMBL" id="EFE28014.1"/>
    </source>
</evidence>
<evidence type="ECO:0000256" key="10">
    <source>
        <dbReference type="ARBA" id="ARBA00032441"/>
    </source>
</evidence>
<protein>
    <recommendedName>
        <fullName evidence="3">tRNA threonylcarbamoyladenosine biosynthesis protein TsaE</fullName>
    </recommendedName>
    <alternativeName>
        <fullName evidence="10">t(6)A37 threonylcarbamoyladenosine biosynthesis protein TsaE</fullName>
    </alternativeName>
</protein>
<evidence type="ECO:0000256" key="2">
    <source>
        <dbReference type="ARBA" id="ARBA00007599"/>
    </source>
</evidence>
<keyword evidence="4" id="KW-0963">Cytoplasm</keyword>
<evidence type="ECO:0000256" key="7">
    <source>
        <dbReference type="ARBA" id="ARBA00022741"/>
    </source>
</evidence>
<evidence type="ECO:0000256" key="4">
    <source>
        <dbReference type="ARBA" id="ARBA00022490"/>
    </source>
</evidence>
<evidence type="ECO:0000256" key="3">
    <source>
        <dbReference type="ARBA" id="ARBA00019010"/>
    </source>
</evidence>
<comment type="similarity">
    <text evidence="2">Belongs to the TsaE family.</text>
</comment>
<keyword evidence="5" id="KW-0819">tRNA processing</keyword>
<keyword evidence="7" id="KW-0547">Nucleotide-binding</keyword>
<dbReference type="eggNOG" id="COG0802">
    <property type="taxonomic scope" value="Bacteria"/>
</dbReference>
<comment type="subcellular location">
    <subcellularLocation>
        <location evidence="1">Cytoplasm</location>
    </subcellularLocation>
</comment>
<dbReference type="GO" id="GO:0005524">
    <property type="term" value="F:ATP binding"/>
    <property type="evidence" value="ECO:0007669"/>
    <property type="project" value="UniProtKB-KW"/>
</dbReference>
<gene>
    <name evidence="11" type="ordered locus">HMPREF0389_01267</name>
</gene>
<evidence type="ECO:0000256" key="9">
    <source>
        <dbReference type="ARBA" id="ARBA00022842"/>
    </source>
</evidence>
<dbReference type="KEGG" id="faa:HMPREF0389_01267"/>
<evidence type="ECO:0000256" key="1">
    <source>
        <dbReference type="ARBA" id="ARBA00004496"/>
    </source>
</evidence>
<evidence type="ECO:0000256" key="6">
    <source>
        <dbReference type="ARBA" id="ARBA00022723"/>
    </source>
</evidence>
<dbReference type="GO" id="GO:0005737">
    <property type="term" value="C:cytoplasm"/>
    <property type="evidence" value="ECO:0007669"/>
    <property type="project" value="UniProtKB-SubCell"/>
</dbReference>
<dbReference type="Pfam" id="PF02367">
    <property type="entry name" value="TsaE"/>
    <property type="match status" value="1"/>
</dbReference>
<keyword evidence="12" id="KW-1185">Reference proteome</keyword>
<dbReference type="PANTHER" id="PTHR33540:SF2">
    <property type="entry name" value="TRNA THREONYLCARBAMOYLADENOSINE BIOSYNTHESIS PROTEIN TSAE"/>
    <property type="match status" value="1"/>
</dbReference>
<dbReference type="EMBL" id="CP002390">
    <property type="protein sequence ID" value="EFE28014.1"/>
    <property type="molecule type" value="Genomic_DNA"/>
</dbReference>
<organism evidence="11 12">
    <name type="scientific">Filifactor alocis (strain ATCC 35896 / CCUG 47790 / D40 B5)</name>
    <name type="common">Fusobacterium alocis</name>
    <dbReference type="NCBI Taxonomy" id="546269"/>
    <lineage>
        <taxon>Bacteria</taxon>
        <taxon>Bacillati</taxon>
        <taxon>Bacillota</taxon>
        <taxon>Clostridia</taxon>
        <taxon>Peptostreptococcales</taxon>
        <taxon>Filifactoraceae</taxon>
        <taxon>Filifactor</taxon>
    </lineage>
</organism>
<dbReference type="SUPFAM" id="SSF52540">
    <property type="entry name" value="P-loop containing nucleoside triphosphate hydrolases"/>
    <property type="match status" value="1"/>
</dbReference>
<dbReference type="Proteomes" id="UP000007468">
    <property type="component" value="Chromosome"/>
</dbReference>
<dbReference type="AlphaFoldDB" id="D6GT29"/>
<reference evidence="12" key="1">
    <citation type="submission" date="2010-12" db="EMBL/GenBank/DDBJ databases">
        <title>The genome sequence of Filifactor alocis strain ATCC 35896.</title>
        <authorList>
            <consortium name="The Broad Institute Genome Sequencing Platform"/>
            <person name="Ward D."/>
            <person name="Earl A."/>
            <person name="Feldgarden M."/>
            <person name="Young S.K."/>
            <person name="Gargeya S."/>
            <person name="Zeng Q."/>
            <person name="Alvarado L."/>
            <person name="Berlin A."/>
            <person name="Bochicchio J."/>
            <person name="Chapman S.B."/>
            <person name="Chen Z."/>
            <person name="Freedman E."/>
            <person name="Gellesch M."/>
            <person name="Goldberg J."/>
            <person name="Griggs A."/>
            <person name="Gujja S."/>
            <person name="Heilman E."/>
            <person name="Heiman D."/>
            <person name="Howarth C."/>
            <person name="Mehta T."/>
            <person name="Neiman D."/>
            <person name="Pearson M."/>
            <person name="Roberts A."/>
            <person name="Saif S."/>
            <person name="Shea T."/>
            <person name="Shenoy N."/>
            <person name="Sisk P."/>
            <person name="Stolte C."/>
            <person name="Sykes S."/>
            <person name="White J."/>
            <person name="Yandava C."/>
            <person name="Izard J."/>
            <person name="Blanton J.M."/>
            <person name="Baranova O.V."/>
            <person name="Tanner A.C."/>
            <person name="Dewhirst F.E."/>
            <person name="Haas B."/>
            <person name="Nusbaum C."/>
            <person name="Birren B."/>
        </authorList>
    </citation>
    <scope>NUCLEOTIDE SEQUENCE [LARGE SCALE GENOMIC DNA]</scope>
    <source>
        <strain evidence="12">ATCC 35896 / D40 B5</strain>
    </source>
</reference>
<dbReference type="PATRIC" id="fig|546269.5.peg.1737"/>
<dbReference type="PANTHER" id="PTHR33540">
    <property type="entry name" value="TRNA THREONYLCARBAMOYLADENOSINE BIOSYNTHESIS PROTEIN TSAE"/>
    <property type="match status" value="1"/>
</dbReference>
<sequence length="160" mass="18062">MTKGQFGMKNRILLKNEDETKLFGEKIGSAITQKLLICLNGDLGAGKTCITKGIAKGLGIMDDITSPTFILVEEYEGRLPLYHFDVYRIDDTEELYFIGFDDYLSKNAVVIIEWSDKIESILPKDRLEIRLDYTEDGMREICLNPVGEAAQTLVETMAKN</sequence>
<evidence type="ECO:0000313" key="12">
    <source>
        <dbReference type="Proteomes" id="UP000007468"/>
    </source>
</evidence>
<proteinExistence type="inferred from homology"/>
<keyword evidence="11" id="KW-0378">Hydrolase</keyword>
<dbReference type="NCBIfam" id="TIGR00150">
    <property type="entry name" value="T6A_YjeE"/>
    <property type="match status" value="1"/>
</dbReference>
<dbReference type="GO" id="GO:0016787">
    <property type="term" value="F:hydrolase activity"/>
    <property type="evidence" value="ECO:0007669"/>
    <property type="project" value="UniProtKB-KW"/>
</dbReference>
<dbReference type="GO" id="GO:0046872">
    <property type="term" value="F:metal ion binding"/>
    <property type="evidence" value="ECO:0007669"/>
    <property type="project" value="UniProtKB-KW"/>
</dbReference>
<dbReference type="STRING" id="546269.HMPREF0389_01267"/>
<keyword evidence="8" id="KW-0067">ATP-binding</keyword>
<name>D6GT29_FILAD</name>
<accession>D6GT29</accession>
<evidence type="ECO:0000256" key="8">
    <source>
        <dbReference type="ARBA" id="ARBA00022840"/>
    </source>
</evidence>